<protein>
    <recommendedName>
        <fullName evidence="4">MOLPALP family lipoprotein</fullName>
    </recommendedName>
</protein>
<reference evidence="3" key="2">
    <citation type="journal article" date="2011" name="BMC Genomics">
        <title>Mycoplasma mycoides, from mycoides Small Colony to capri. A microevolutionary perspective.</title>
        <authorList>
            <person name="Thiaucourt F."/>
            <person name="Manso-Silvan L."/>
            <person name="Salah W."/>
            <person name="Barbe V."/>
            <person name="Berger A."/>
            <person name="Jacob D."/>
            <person name="Breton M."/>
            <person name="Dupuy V."/>
            <person name="Lomenech A.M."/>
            <person name="Blanchard A."/>
            <person name="Sirand-Pugnet P."/>
        </authorList>
    </citation>
    <scope>NUCLEOTIDE SEQUENCE [LARGE SCALE GENOMIC DNA]</scope>
    <source>
        <strain evidence="3">95010</strain>
    </source>
</reference>
<organism evidence="2 3">
    <name type="scientific">Mycoplasma mycoides subsp. capri LC str. 95010</name>
    <dbReference type="NCBI Taxonomy" id="862259"/>
    <lineage>
        <taxon>Bacteria</taxon>
        <taxon>Bacillati</taxon>
        <taxon>Mycoplasmatota</taxon>
        <taxon>Mollicutes</taxon>
        <taxon>Mycoplasmataceae</taxon>
        <taxon>Mycoplasma</taxon>
    </lineage>
</organism>
<dbReference type="InterPro" id="IPR030893">
    <property type="entry name" value="Mollicu_LP"/>
</dbReference>
<dbReference type="OrthoDB" id="401166at2"/>
<dbReference type="NCBIfam" id="TIGR04547">
    <property type="entry name" value="Mollicu_LP"/>
    <property type="match status" value="1"/>
</dbReference>
<proteinExistence type="predicted"/>
<feature type="signal peptide" evidence="1">
    <location>
        <begin position="1"/>
        <end position="20"/>
    </location>
</feature>
<evidence type="ECO:0000313" key="3">
    <source>
        <dbReference type="Proteomes" id="UP000010103"/>
    </source>
</evidence>
<evidence type="ECO:0000313" key="2">
    <source>
        <dbReference type="EMBL" id="CBW54390.1"/>
    </source>
</evidence>
<dbReference type="AlphaFoldDB" id="F4MQK7"/>
<dbReference type="RefSeq" id="WP_013729776.1">
    <property type="nucleotide sequence ID" value="NC_015431.1"/>
</dbReference>
<dbReference type="EMBL" id="FQ377874">
    <property type="protein sequence ID" value="CBW54390.1"/>
    <property type="molecule type" value="Genomic_DNA"/>
</dbReference>
<dbReference type="KEGG" id="mml:MLC_6620"/>
<accession>F4MQK7</accession>
<dbReference type="PROSITE" id="PS51257">
    <property type="entry name" value="PROKAR_LIPOPROTEIN"/>
    <property type="match status" value="1"/>
</dbReference>
<sequence length="932" mass="105342">MKKILAILSSLTLVSTGVFSTVLACKKTLTPTTKPNTNNNKVLKNNSLDNIKTTSAMLLKQAVLADMYGYNFDFLKSYFNNKNLNEQAKKYKLTTEIKDNITLSTDFEDALANYFSTNLVIKKNDNVNLDGIKGTDVDFLTSVLPKTVFGTTSKQISAAISIILENISGAGITGLLDLAKNVDINSKFSDFVKNLKVSKELITTLLNTIFTNDKFLKELEEEINKFDALTLYKDFELSELSNLALLNILDGINGILDKDYQLVSSDIKKNNGSSLNVRLWDTSKTFIRKVAKFDQTSNVTTISSISNSTSPTILPDNIKRNIKTAASLIRGLELFQYLFSLFDESRKDEFNIFDENIFEKSKKNSEFIKNIYKINGSSGGSNNGPKIENLKKNGTSTGSNSQTTLNLKYIIDTLQYYLGNLDKSDKAYRLRQFIGILFSGKYTENSYKLENTNNGTTGTNQEYKSIFFEFNGSDKNEIKEIKLNGFQIFLTSILFESLSNIKLQNIKIESGIFSLAKPFIEKINLKNFFESEVFLKKGLADLLISLMNLITDSFVYNQPLINDNFDKILENLSKILKNLKTEDLLKGLFNENNGLVGSLKTLIENYLKFDDISKKIDDFVKNKDTYSLVKVGIKSFIPILGEKFFEYIYDGKVEQTFDTLANLSNDVLIRTLVEKLKIQIPPALNFILPYFKKIAMSLRTIFPPNVHLNLKNLFTIKLSDFIKLENKPNFGSDYLDKSITTILNELSGADGSGSKLKDLDNAYGFKIDSLKELINKIFKYDYKWNGKNPENGNLISLLLNNPNKFKEIIGLTEEGMKEGSNSIIDILSNKLIPNDKSKKQDSLQWFAGVLNKVIINLNKKPNFTTSLEKHFNDEKFNSFEFSDTKTEKSGLITSQTISTTINNQKYILVVTRDPKQSTFIVESLTKQLVQNN</sequence>
<gene>
    <name evidence="2" type="ORF">MLC_6620</name>
</gene>
<reference evidence="3" key="1">
    <citation type="journal article" date="2011" name="BMC Genomics">
        <title>Mycoplasma mycoides, from "mycoides Small Colony" to "capri". A microevolutionary perspective.</title>
        <authorList>
            <person name="Thiaucourt F."/>
            <person name="Manso-Silvan L."/>
            <person name="Salah W."/>
            <person name="Barbe V."/>
            <person name="Berger A."/>
            <person name="Jacob D."/>
            <person name="Breton M."/>
            <person name="Dupuy V."/>
            <person name="Lomenech A.M."/>
            <person name="Blanchard A."/>
            <person name="Sirand-Pugnet P."/>
        </authorList>
    </citation>
    <scope>NUCLEOTIDE SEQUENCE [LARGE SCALE GENOMIC DNA]</scope>
    <source>
        <strain evidence="3">95010</strain>
    </source>
</reference>
<evidence type="ECO:0008006" key="4">
    <source>
        <dbReference type="Google" id="ProtNLM"/>
    </source>
</evidence>
<dbReference type="HOGENOM" id="CLU_014043_0_0_14"/>
<name>F4MQK7_MYCML</name>
<evidence type="ECO:0000256" key="1">
    <source>
        <dbReference type="SAM" id="SignalP"/>
    </source>
</evidence>
<dbReference type="Proteomes" id="UP000010103">
    <property type="component" value="Chromosome"/>
</dbReference>
<feature type="chain" id="PRO_5003317639" description="MOLPALP family lipoprotein" evidence="1">
    <location>
        <begin position="21"/>
        <end position="932"/>
    </location>
</feature>
<keyword evidence="1" id="KW-0732">Signal</keyword>